<dbReference type="GO" id="GO:0006744">
    <property type="term" value="P:ubiquinone biosynthetic process"/>
    <property type="evidence" value="ECO:0007669"/>
    <property type="project" value="TreeGrafter"/>
</dbReference>
<evidence type="ECO:0000256" key="1">
    <source>
        <dbReference type="ARBA" id="ARBA00001946"/>
    </source>
</evidence>
<dbReference type="InterPro" id="IPR039653">
    <property type="entry name" value="Prenyltransferase"/>
</dbReference>
<dbReference type="InterPro" id="IPR044878">
    <property type="entry name" value="UbiA_sf"/>
</dbReference>
<evidence type="ECO:0000256" key="7">
    <source>
        <dbReference type="ARBA" id="ARBA00023136"/>
    </source>
</evidence>
<evidence type="ECO:0000256" key="4">
    <source>
        <dbReference type="ARBA" id="ARBA00022679"/>
    </source>
</evidence>
<dbReference type="PANTHER" id="PTHR11048:SF28">
    <property type="entry name" value="4-HYDROXYBENZOATE POLYPRENYLTRANSFERASE, MITOCHONDRIAL"/>
    <property type="match status" value="1"/>
</dbReference>
<evidence type="ECO:0000256" key="3">
    <source>
        <dbReference type="ARBA" id="ARBA00005985"/>
    </source>
</evidence>
<keyword evidence="5 8" id="KW-0812">Transmembrane</keyword>
<dbReference type="Gene3D" id="1.10.357.140">
    <property type="entry name" value="UbiA prenyltransferase"/>
    <property type="match status" value="1"/>
</dbReference>
<feature type="transmembrane region" description="Helical" evidence="8">
    <location>
        <begin position="49"/>
        <end position="71"/>
    </location>
</feature>
<gene>
    <name evidence="9" type="ORF">METZ01_LOCUS155740</name>
</gene>
<sequence length="85" mass="10190">MFDKIITVKIKYLFDLIRLDKPIGFLLLLWPCWFALANLQQNNLELIKWYIYFFFGAFLMRSAGCIINDLIDINLDKKIERTAER</sequence>
<accession>A0A382AN31</accession>
<evidence type="ECO:0008006" key="10">
    <source>
        <dbReference type="Google" id="ProtNLM"/>
    </source>
</evidence>
<organism evidence="9">
    <name type="scientific">marine metagenome</name>
    <dbReference type="NCBI Taxonomy" id="408172"/>
    <lineage>
        <taxon>unclassified sequences</taxon>
        <taxon>metagenomes</taxon>
        <taxon>ecological metagenomes</taxon>
    </lineage>
</organism>
<comment type="similarity">
    <text evidence="3">Belongs to the UbiA prenyltransferase family.</text>
</comment>
<protein>
    <recommendedName>
        <fullName evidence="10">4-hydroxybenzoate octaprenyltransferase</fullName>
    </recommendedName>
</protein>
<comment type="cofactor">
    <cofactor evidence="1">
        <name>Mg(2+)</name>
        <dbReference type="ChEBI" id="CHEBI:18420"/>
    </cofactor>
</comment>
<dbReference type="GO" id="GO:0016765">
    <property type="term" value="F:transferase activity, transferring alkyl or aryl (other than methyl) groups"/>
    <property type="evidence" value="ECO:0007669"/>
    <property type="project" value="InterPro"/>
</dbReference>
<proteinExistence type="inferred from homology"/>
<dbReference type="Pfam" id="PF01040">
    <property type="entry name" value="UbiA"/>
    <property type="match status" value="1"/>
</dbReference>
<reference evidence="9" key="1">
    <citation type="submission" date="2018-05" db="EMBL/GenBank/DDBJ databases">
        <authorList>
            <person name="Lanie J.A."/>
            <person name="Ng W.-L."/>
            <person name="Kazmierczak K.M."/>
            <person name="Andrzejewski T.M."/>
            <person name="Davidsen T.M."/>
            <person name="Wayne K.J."/>
            <person name="Tettelin H."/>
            <person name="Glass J.I."/>
            <person name="Rusch D."/>
            <person name="Podicherti R."/>
            <person name="Tsui H.-C.T."/>
            <person name="Winkler M.E."/>
        </authorList>
    </citation>
    <scope>NUCLEOTIDE SEQUENCE</scope>
</reference>
<keyword evidence="4" id="KW-0808">Transferase</keyword>
<feature type="transmembrane region" description="Helical" evidence="8">
    <location>
        <begin position="21"/>
        <end position="37"/>
    </location>
</feature>
<feature type="non-terminal residue" evidence="9">
    <location>
        <position position="85"/>
    </location>
</feature>
<evidence type="ECO:0000256" key="5">
    <source>
        <dbReference type="ARBA" id="ARBA00022692"/>
    </source>
</evidence>
<name>A0A382AN31_9ZZZZ</name>
<dbReference type="AlphaFoldDB" id="A0A382AN31"/>
<comment type="subcellular location">
    <subcellularLocation>
        <location evidence="2">Membrane</location>
        <topology evidence="2">Multi-pass membrane protein</topology>
    </subcellularLocation>
</comment>
<dbReference type="EMBL" id="UINC01026084">
    <property type="protein sequence ID" value="SVB02886.1"/>
    <property type="molecule type" value="Genomic_DNA"/>
</dbReference>
<keyword evidence="6 8" id="KW-1133">Transmembrane helix</keyword>
<evidence type="ECO:0000256" key="8">
    <source>
        <dbReference type="SAM" id="Phobius"/>
    </source>
</evidence>
<dbReference type="InterPro" id="IPR000537">
    <property type="entry name" value="UbiA_prenyltransferase"/>
</dbReference>
<dbReference type="GO" id="GO:0005886">
    <property type="term" value="C:plasma membrane"/>
    <property type="evidence" value="ECO:0007669"/>
    <property type="project" value="TreeGrafter"/>
</dbReference>
<evidence type="ECO:0000256" key="2">
    <source>
        <dbReference type="ARBA" id="ARBA00004141"/>
    </source>
</evidence>
<evidence type="ECO:0000256" key="6">
    <source>
        <dbReference type="ARBA" id="ARBA00022989"/>
    </source>
</evidence>
<dbReference type="PANTHER" id="PTHR11048">
    <property type="entry name" value="PRENYLTRANSFERASES"/>
    <property type="match status" value="1"/>
</dbReference>
<evidence type="ECO:0000313" key="9">
    <source>
        <dbReference type="EMBL" id="SVB02886.1"/>
    </source>
</evidence>
<keyword evidence="7 8" id="KW-0472">Membrane</keyword>